<dbReference type="GO" id="GO:0016301">
    <property type="term" value="F:kinase activity"/>
    <property type="evidence" value="ECO:0007669"/>
    <property type="project" value="UniProtKB-KW"/>
</dbReference>
<proteinExistence type="predicted"/>
<dbReference type="RefSeq" id="WP_230067882.1">
    <property type="nucleotide sequence ID" value="NZ_BAABLL010000001.1"/>
</dbReference>
<dbReference type="InterPro" id="IPR027417">
    <property type="entry name" value="P-loop_NTPase"/>
</dbReference>
<dbReference type="Proteomes" id="UP001595773">
    <property type="component" value="Unassembled WGS sequence"/>
</dbReference>
<reference evidence="2" key="1">
    <citation type="journal article" date="2019" name="Int. J. Syst. Evol. Microbiol.">
        <title>The Global Catalogue of Microorganisms (GCM) 10K type strain sequencing project: providing services to taxonomists for standard genome sequencing and annotation.</title>
        <authorList>
            <consortium name="The Broad Institute Genomics Platform"/>
            <consortium name="The Broad Institute Genome Sequencing Center for Infectious Disease"/>
            <person name="Wu L."/>
            <person name="Ma J."/>
        </authorList>
    </citation>
    <scope>NUCLEOTIDE SEQUENCE [LARGE SCALE GENOMIC DNA]</scope>
    <source>
        <strain evidence="2">CGMCC 1.10698</strain>
    </source>
</reference>
<name>A0ABV8QZ20_9MICC</name>
<dbReference type="SUPFAM" id="SSF52540">
    <property type="entry name" value="P-loop containing nucleoside triphosphate hydrolases"/>
    <property type="match status" value="1"/>
</dbReference>
<dbReference type="Gene3D" id="3.40.50.300">
    <property type="entry name" value="P-loop containing nucleotide triphosphate hydrolases"/>
    <property type="match status" value="1"/>
</dbReference>
<gene>
    <name evidence="1" type="ORF">ACFOW9_01815</name>
</gene>
<organism evidence="1 2">
    <name type="scientific">Arthrobacter cryoconiti</name>
    <dbReference type="NCBI Taxonomy" id="748907"/>
    <lineage>
        <taxon>Bacteria</taxon>
        <taxon>Bacillati</taxon>
        <taxon>Actinomycetota</taxon>
        <taxon>Actinomycetes</taxon>
        <taxon>Micrococcales</taxon>
        <taxon>Micrococcaceae</taxon>
        <taxon>Arthrobacter</taxon>
    </lineage>
</organism>
<evidence type="ECO:0000313" key="2">
    <source>
        <dbReference type="Proteomes" id="UP001595773"/>
    </source>
</evidence>
<sequence>MKNTPRCRDALMELLAKGTPHRQDGYTLVAVDGVDGSGKTTFAADFARALEGQGHSVVVIHADDFLNLREVRHRRGRDSPEGFWRDSYDYESLVRDVLIPFGPHGDGLFRRASSDHVLDVKVDLQLTAAPRGTTCIVEGMFLHRQELAGYWDHSLFLKVPFAQTAQRMAIRDGTAPDPTHPSMRRYFQGQLMYFAAASPWRQATVVVDNSDSA</sequence>
<dbReference type="EMBL" id="JBHSCQ010000004">
    <property type="protein sequence ID" value="MFC4264334.1"/>
    <property type="molecule type" value="Genomic_DNA"/>
</dbReference>
<comment type="caution">
    <text evidence="1">The sequence shown here is derived from an EMBL/GenBank/DDBJ whole genome shotgun (WGS) entry which is preliminary data.</text>
</comment>
<keyword evidence="1" id="KW-0418">Kinase</keyword>
<keyword evidence="1" id="KW-0808">Transferase</keyword>
<accession>A0ABV8QZ20</accession>
<evidence type="ECO:0000313" key="1">
    <source>
        <dbReference type="EMBL" id="MFC4264334.1"/>
    </source>
</evidence>
<keyword evidence="2" id="KW-1185">Reference proteome</keyword>
<protein>
    <submittedName>
        <fullName evidence="1">Uridine kinase</fullName>
    </submittedName>
</protein>